<evidence type="ECO:0000313" key="4">
    <source>
        <dbReference type="EMBL" id="AFV10509.1"/>
    </source>
</evidence>
<protein>
    <submittedName>
        <fullName evidence="4">Amylopullulanase AmyB</fullName>
        <ecNumber evidence="4">3.2.1.1</ecNumber>
        <ecNumber evidence="4">3.2.1.41</ecNumber>
    </submittedName>
</protein>
<name>K4LQY0_THEPS</name>
<feature type="signal peptide" evidence="2">
    <location>
        <begin position="1"/>
        <end position="37"/>
    </location>
</feature>
<dbReference type="OrthoDB" id="900053at2"/>
<dbReference type="eggNOG" id="COG1657">
    <property type="taxonomic scope" value="Bacteria"/>
</dbReference>
<evidence type="ECO:0000256" key="2">
    <source>
        <dbReference type="SAM" id="SignalP"/>
    </source>
</evidence>
<dbReference type="HOGENOM" id="CLU_475482_0_0_9"/>
<keyword evidence="5" id="KW-1185">Reference proteome</keyword>
<accession>K4LQY0</accession>
<dbReference type="GO" id="GO:0051060">
    <property type="term" value="F:pullulanase activity"/>
    <property type="evidence" value="ECO:0007669"/>
    <property type="project" value="UniProtKB-EC"/>
</dbReference>
<proteinExistence type="predicted"/>
<dbReference type="KEGG" id="tpz:Tph_c02620"/>
<dbReference type="AlphaFoldDB" id="K4LQY0"/>
<keyword evidence="4" id="KW-0326">Glycosidase</keyword>
<dbReference type="InterPro" id="IPR001119">
    <property type="entry name" value="SLH_dom"/>
</dbReference>
<feature type="domain" description="SLH" evidence="3">
    <location>
        <begin position="428"/>
        <end position="491"/>
    </location>
</feature>
<dbReference type="PROSITE" id="PS51272">
    <property type="entry name" value="SLH"/>
    <property type="match status" value="3"/>
</dbReference>
<gene>
    <name evidence="4" type="primary">amyB1</name>
    <name evidence="4" type="ordered locus">Tph_c02620</name>
</gene>
<evidence type="ECO:0000313" key="5">
    <source>
        <dbReference type="Proteomes" id="UP000000467"/>
    </source>
</evidence>
<organism evidence="4 5">
    <name type="scientific">Thermacetogenium phaeum (strain ATCC BAA-254 / DSM 26808 / PB)</name>
    <dbReference type="NCBI Taxonomy" id="1089553"/>
    <lineage>
        <taxon>Bacteria</taxon>
        <taxon>Bacillati</taxon>
        <taxon>Bacillota</taxon>
        <taxon>Clostridia</taxon>
        <taxon>Thermoanaerobacterales</taxon>
        <taxon>Thermoanaerobacteraceae</taxon>
        <taxon>Thermacetogenium</taxon>
    </lineage>
</organism>
<feature type="domain" description="SLH" evidence="3">
    <location>
        <begin position="500"/>
        <end position="559"/>
    </location>
</feature>
<evidence type="ECO:0000256" key="1">
    <source>
        <dbReference type="ARBA" id="ARBA00022737"/>
    </source>
</evidence>
<dbReference type="EMBL" id="CP003732">
    <property type="protein sequence ID" value="AFV10509.1"/>
    <property type="molecule type" value="Genomic_DNA"/>
</dbReference>
<dbReference type="STRING" id="1089553.Tph_c02620"/>
<dbReference type="InterPro" id="IPR051465">
    <property type="entry name" value="Cell_Envelope_Struct_Comp"/>
</dbReference>
<dbReference type="Proteomes" id="UP000000467">
    <property type="component" value="Chromosome"/>
</dbReference>
<evidence type="ECO:0000259" key="3">
    <source>
        <dbReference type="PROSITE" id="PS51272"/>
    </source>
</evidence>
<keyword evidence="1" id="KW-0677">Repeat</keyword>
<sequence>MMSKLYTNRPLLGNIGLVVFLAFLVTLTFGTVPQAQAADQTTDGKTVHVDKSSTSSDGTVEFTITITSPTDFDDSLLELFLRKSDGTEITSTSVYVYESAYEVSKQVYQFVYDWVYKFNTADLPMNVTFVVYLNEVELPSITLTVEPPPPESVGGGGPAVPPTTTVSTGTVAVEDGVGTLTVDASKVARLLDDPQLKEIEFAIPADLAVVGDVVMPAAVLADVFEAGKAAVFEVGGVRLVIEPGDLDVKDVQLLAEEGATVAVSVVKATAPVQYGLKVASDVYEIKMEVTGADGLKKGEIASFSKPITLTLPYSTDRLQGMSEDLLSIFRYGEKTGKWDLVPGSRVDKVNKTVSVGSYSLSKYAVMAYEAAFTDVAGHWAEETIKLMAAKGIIKGMTATTFAPEAEVTRAQFATMLVNALNIRQQAATGTRFSDVPATAWFANTVETAAANGLLNGYPDGSFKPNAKITRQELAVMVANALKFRGRDAAELTAEEVNAILSGYSDRGQIGSWAKRAAAVVVKSGIVKGRAVDQFAPLATAKRCEAVVMIKQMLSFLGEL</sequence>
<keyword evidence="4" id="KW-0378">Hydrolase</keyword>
<dbReference type="EC" id="3.2.1.1" evidence="4"/>
<feature type="domain" description="SLH" evidence="3">
    <location>
        <begin position="367"/>
        <end position="427"/>
    </location>
</feature>
<dbReference type="GO" id="GO:0004556">
    <property type="term" value="F:alpha-amylase activity"/>
    <property type="evidence" value="ECO:0007669"/>
    <property type="project" value="UniProtKB-EC"/>
</dbReference>
<dbReference type="PANTHER" id="PTHR43308:SF5">
    <property type="entry name" value="S-LAYER PROTEIN _ PEPTIDOGLYCAN ENDO-BETA-N-ACETYLGLUCOSAMINIDASE"/>
    <property type="match status" value="1"/>
</dbReference>
<dbReference type="PANTHER" id="PTHR43308">
    <property type="entry name" value="OUTER MEMBRANE PROTEIN ALPHA-RELATED"/>
    <property type="match status" value="1"/>
</dbReference>
<feature type="chain" id="PRO_5003878820" evidence="2">
    <location>
        <begin position="38"/>
        <end position="559"/>
    </location>
</feature>
<dbReference type="Pfam" id="PF00395">
    <property type="entry name" value="SLH"/>
    <property type="match status" value="2"/>
</dbReference>
<dbReference type="EC" id="3.2.1.41" evidence="4"/>
<reference evidence="4 5" key="1">
    <citation type="journal article" date="2012" name="BMC Genomics">
        <title>Genome-guided analysis of physiological and morphological traits of the fermentative acetate oxidizer Thermacetogenium phaeum.</title>
        <authorList>
            <person name="Oehler D."/>
            <person name="Poehlein A."/>
            <person name="Leimbach A."/>
            <person name="Muller N."/>
            <person name="Daniel R."/>
            <person name="Gottschalk G."/>
            <person name="Schink B."/>
        </authorList>
    </citation>
    <scope>NUCLEOTIDE SEQUENCE [LARGE SCALE GENOMIC DNA]</scope>
    <source>
        <strain evidence="5">ATCC BAA-254 / DSM 26808 / PB</strain>
    </source>
</reference>
<keyword evidence="2" id="KW-0732">Signal</keyword>